<reference evidence="5 6" key="1">
    <citation type="submission" date="2016-03" db="EMBL/GenBank/DDBJ databases">
        <title>Choanephora cucurbitarum.</title>
        <authorList>
            <person name="Min B."/>
            <person name="Park H."/>
            <person name="Park J.-H."/>
            <person name="Shin H.-D."/>
            <person name="Choi I.-G."/>
        </authorList>
    </citation>
    <scope>NUCLEOTIDE SEQUENCE [LARGE SCALE GENOMIC DNA]</scope>
    <source>
        <strain evidence="5 6">KUS-F28377</strain>
    </source>
</reference>
<dbReference type="Pfam" id="PF03770">
    <property type="entry name" value="IPK"/>
    <property type="match status" value="1"/>
</dbReference>
<dbReference type="GO" id="GO:0008440">
    <property type="term" value="F:inositol-1,4,5-trisphosphate 3-kinase activity"/>
    <property type="evidence" value="ECO:0007669"/>
    <property type="project" value="TreeGrafter"/>
</dbReference>
<dbReference type="GO" id="GO:0046854">
    <property type="term" value="P:phosphatidylinositol phosphate biosynthetic process"/>
    <property type="evidence" value="ECO:0007669"/>
    <property type="project" value="TreeGrafter"/>
</dbReference>
<gene>
    <name evidence="5" type="primary">Ip6k3</name>
    <name evidence="5" type="ORF">A0J61_02404</name>
</gene>
<proteinExistence type="inferred from homology"/>
<dbReference type="GO" id="GO:0005737">
    <property type="term" value="C:cytoplasm"/>
    <property type="evidence" value="ECO:0007669"/>
    <property type="project" value="TreeGrafter"/>
</dbReference>
<dbReference type="PANTHER" id="PTHR12400">
    <property type="entry name" value="INOSITOL POLYPHOSPHATE KINASE"/>
    <property type="match status" value="1"/>
</dbReference>
<dbReference type="PANTHER" id="PTHR12400:SF21">
    <property type="entry name" value="KINASE"/>
    <property type="match status" value="1"/>
</dbReference>
<dbReference type="EC" id="2.7.-.-" evidence="4"/>
<dbReference type="EMBL" id="LUGH01000090">
    <property type="protein sequence ID" value="OBZ89540.1"/>
    <property type="molecule type" value="Genomic_DNA"/>
</dbReference>
<dbReference type="GO" id="GO:0032958">
    <property type="term" value="P:inositol phosphate biosynthetic process"/>
    <property type="evidence" value="ECO:0007669"/>
    <property type="project" value="InterPro"/>
</dbReference>
<dbReference type="InterPro" id="IPR005522">
    <property type="entry name" value="IPK"/>
</dbReference>
<comment type="similarity">
    <text evidence="1 4">Belongs to the inositol phosphokinase (IPK) family.</text>
</comment>
<keyword evidence="6" id="KW-1185">Reference proteome</keyword>
<sequence>MTRYNDQPFFDPTHITPSIPLLPFTNQVGGHASIFRFSKRTICKPATERESAFYVYFDSHHPEILPFLSQYLGVLNVTYQNHQHDLLPEILFDQNEQLLTDWRMVSELPTPDIPDDLADYQQWSPNPSECHSRFEAFRKRALCEVFNPTALRERMKAHWQPRAPNNPWSQQVYERDRQKLSQQQPDELIRQFILLEDLTERVEYPCVLDLKMGTRQHSVYADPAKMRRQRVKCAVSTSEGLGVRLCGMQVYQQDHYVFHDKYKGRQLSPAEFKACLDSFLENQWSHLPVLLKKLKRLARIIRSLKGCRFYGSSLLLIYDASNQHRPIDVRMIDFAKSVLPDEPQETFNYPPTDPMDGPDEGYLLGLHCLIDYFTEIHNKHTCTQ</sequence>
<dbReference type="Proteomes" id="UP000093000">
    <property type="component" value="Unassembled WGS sequence"/>
</dbReference>
<dbReference type="SUPFAM" id="SSF56104">
    <property type="entry name" value="SAICAR synthase-like"/>
    <property type="match status" value="1"/>
</dbReference>
<accession>A0A1C7NKM9</accession>
<name>A0A1C7NKM9_9FUNG</name>
<evidence type="ECO:0000313" key="5">
    <source>
        <dbReference type="EMBL" id="OBZ89540.1"/>
    </source>
</evidence>
<comment type="caution">
    <text evidence="5">The sequence shown here is derived from an EMBL/GenBank/DDBJ whole genome shotgun (WGS) entry which is preliminary data.</text>
</comment>
<dbReference type="AlphaFoldDB" id="A0A1C7NKM9"/>
<evidence type="ECO:0000256" key="2">
    <source>
        <dbReference type="ARBA" id="ARBA00022679"/>
    </source>
</evidence>
<dbReference type="STRING" id="101091.A0A1C7NKM9"/>
<evidence type="ECO:0000256" key="1">
    <source>
        <dbReference type="ARBA" id="ARBA00007374"/>
    </source>
</evidence>
<dbReference type="GO" id="GO:0000824">
    <property type="term" value="F:inositol-1,4,5,6-tetrakisphosphate 3-kinase activity"/>
    <property type="evidence" value="ECO:0007669"/>
    <property type="project" value="TreeGrafter"/>
</dbReference>
<evidence type="ECO:0000313" key="6">
    <source>
        <dbReference type="Proteomes" id="UP000093000"/>
    </source>
</evidence>
<dbReference type="InParanoid" id="A0A1C7NKM9"/>
<dbReference type="OrthoDB" id="2573163at2759"/>
<evidence type="ECO:0000256" key="3">
    <source>
        <dbReference type="ARBA" id="ARBA00022777"/>
    </source>
</evidence>
<protein>
    <recommendedName>
        <fullName evidence="4">Kinase</fullName>
        <ecNumber evidence="4">2.7.-.-</ecNumber>
    </recommendedName>
</protein>
<evidence type="ECO:0000256" key="4">
    <source>
        <dbReference type="RuleBase" id="RU363090"/>
    </source>
</evidence>
<dbReference type="GO" id="GO:0005634">
    <property type="term" value="C:nucleus"/>
    <property type="evidence" value="ECO:0007669"/>
    <property type="project" value="TreeGrafter"/>
</dbReference>
<dbReference type="Gene3D" id="3.30.470.160">
    <property type="entry name" value="Inositol polyphosphate kinase"/>
    <property type="match status" value="1"/>
</dbReference>
<organism evidence="5 6">
    <name type="scientific">Choanephora cucurbitarum</name>
    <dbReference type="NCBI Taxonomy" id="101091"/>
    <lineage>
        <taxon>Eukaryota</taxon>
        <taxon>Fungi</taxon>
        <taxon>Fungi incertae sedis</taxon>
        <taxon>Mucoromycota</taxon>
        <taxon>Mucoromycotina</taxon>
        <taxon>Mucoromycetes</taxon>
        <taxon>Mucorales</taxon>
        <taxon>Mucorineae</taxon>
        <taxon>Choanephoraceae</taxon>
        <taxon>Choanephoroideae</taxon>
        <taxon>Choanephora</taxon>
    </lineage>
</organism>
<dbReference type="InterPro" id="IPR038286">
    <property type="entry name" value="IPK_sf"/>
</dbReference>
<keyword evidence="3 4" id="KW-0418">Kinase</keyword>
<keyword evidence="2 4" id="KW-0808">Transferase</keyword>